<evidence type="ECO:0000313" key="2">
    <source>
        <dbReference type="Proteomes" id="UP000612585"/>
    </source>
</evidence>
<keyword evidence="2" id="KW-1185">Reference proteome</keyword>
<dbReference type="Proteomes" id="UP000612585">
    <property type="component" value="Unassembled WGS sequence"/>
</dbReference>
<accession>A0A8J3ZL21</accession>
<comment type="caution">
    <text evidence="1">The sequence shown here is derived from an EMBL/GenBank/DDBJ whole genome shotgun (WGS) entry which is preliminary data.</text>
</comment>
<reference evidence="1" key="1">
    <citation type="submission" date="2021-01" db="EMBL/GenBank/DDBJ databases">
        <title>Whole genome shotgun sequence of Virgisporangium aurantiacum NBRC 16421.</title>
        <authorList>
            <person name="Komaki H."/>
            <person name="Tamura T."/>
        </authorList>
    </citation>
    <scope>NUCLEOTIDE SEQUENCE</scope>
    <source>
        <strain evidence="1">NBRC 16421</strain>
    </source>
</reference>
<protein>
    <submittedName>
        <fullName evidence="1">Uncharacterized protein</fullName>
    </submittedName>
</protein>
<name>A0A8J3ZL21_9ACTN</name>
<dbReference type="AlphaFoldDB" id="A0A8J3ZL21"/>
<organism evidence="1 2">
    <name type="scientific">Virgisporangium aurantiacum</name>
    <dbReference type="NCBI Taxonomy" id="175570"/>
    <lineage>
        <taxon>Bacteria</taxon>
        <taxon>Bacillati</taxon>
        <taxon>Actinomycetota</taxon>
        <taxon>Actinomycetes</taxon>
        <taxon>Micromonosporales</taxon>
        <taxon>Micromonosporaceae</taxon>
        <taxon>Virgisporangium</taxon>
    </lineage>
</organism>
<evidence type="ECO:0000313" key="1">
    <source>
        <dbReference type="EMBL" id="GIJ64912.1"/>
    </source>
</evidence>
<proteinExistence type="predicted"/>
<sequence length="84" mass="8427">MPVSFAANVVGNSDSRCIMVRIPSDALDVNVTAVSRASTGADGSTASSIGADVSGMVGSSLSVKWGSPGGPRWATYLTPGVRRG</sequence>
<gene>
    <name evidence="1" type="ORF">Vau01_124280</name>
</gene>
<dbReference type="EMBL" id="BOPG01000137">
    <property type="protein sequence ID" value="GIJ64912.1"/>
    <property type="molecule type" value="Genomic_DNA"/>
</dbReference>